<evidence type="ECO:0000313" key="8">
    <source>
        <dbReference type="Proteomes" id="UP001527925"/>
    </source>
</evidence>
<dbReference type="Proteomes" id="UP001527925">
    <property type="component" value="Unassembled WGS sequence"/>
</dbReference>
<dbReference type="PROSITE" id="PS50157">
    <property type="entry name" value="ZINC_FINGER_C2H2_2"/>
    <property type="match status" value="2"/>
</dbReference>
<evidence type="ECO:0000256" key="4">
    <source>
        <dbReference type="PROSITE-ProRule" id="PRU00042"/>
    </source>
</evidence>
<evidence type="ECO:0000256" key="1">
    <source>
        <dbReference type="ARBA" id="ARBA00022723"/>
    </source>
</evidence>
<organism evidence="7 8">
    <name type="scientific">Polyrhizophydium stewartii</name>
    <dbReference type="NCBI Taxonomy" id="2732419"/>
    <lineage>
        <taxon>Eukaryota</taxon>
        <taxon>Fungi</taxon>
        <taxon>Fungi incertae sedis</taxon>
        <taxon>Chytridiomycota</taxon>
        <taxon>Chytridiomycota incertae sedis</taxon>
        <taxon>Chytridiomycetes</taxon>
        <taxon>Rhizophydiales</taxon>
        <taxon>Rhizophydiales incertae sedis</taxon>
        <taxon>Polyrhizophydium</taxon>
    </lineage>
</organism>
<feature type="region of interest" description="Disordered" evidence="5">
    <location>
        <begin position="27"/>
        <end position="49"/>
    </location>
</feature>
<dbReference type="SMART" id="SM00355">
    <property type="entry name" value="ZnF_C2H2"/>
    <property type="match status" value="2"/>
</dbReference>
<dbReference type="PANTHER" id="PTHR23235">
    <property type="entry name" value="KRUEPPEL-LIKE TRANSCRIPTION FACTOR"/>
    <property type="match status" value="1"/>
</dbReference>
<feature type="region of interest" description="Disordered" evidence="5">
    <location>
        <begin position="498"/>
        <end position="534"/>
    </location>
</feature>
<evidence type="ECO:0000259" key="6">
    <source>
        <dbReference type="PROSITE" id="PS50157"/>
    </source>
</evidence>
<dbReference type="PANTHER" id="PTHR23235:SF120">
    <property type="entry name" value="KRUPPEL-LIKE FACTOR 15"/>
    <property type="match status" value="1"/>
</dbReference>
<feature type="domain" description="C2H2-type" evidence="6">
    <location>
        <begin position="535"/>
        <end position="562"/>
    </location>
</feature>
<evidence type="ECO:0000256" key="2">
    <source>
        <dbReference type="ARBA" id="ARBA00022771"/>
    </source>
</evidence>
<dbReference type="InterPro" id="IPR036236">
    <property type="entry name" value="Znf_C2H2_sf"/>
</dbReference>
<name>A0ABR4MW64_9FUNG</name>
<feature type="domain" description="C2H2-type" evidence="6">
    <location>
        <begin position="563"/>
        <end position="581"/>
    </location>
</feature>
<protein>
    <recommendedName>
        <fullName evidence="6">C2H2-type domain-containing protein</fullName>
    </recommendedName>
</protein>
<feature type="compositionally biased region" description="Low complexity" evidence="5">
    <location>
        <begin position="220"/>
        <end position="235"/>
    </location>
</feature>
<accession>A0ABR4MW64</accession>
<feature type="region of interest" description="Disordered" evidence="5">
    <location>
        <begin position="598"/>
        <end position="621"/>
    </location>
</feature>
<feature type="compositionally biased region" description="Low complexity" evidence="5">
    <location>
        <begin position="371"/>
        <end position="383"/>
    </location>
</feature>
<sequence>MASHMLDGGDMPELEHSRPRPASLISTVSASSADSLDSGAPDGALPGGRRRAAARGLAGALDLGAGRGRAACAPPPVLAAAADDWRYVIDPADIERHHSLDMALKPHVRQRLAAGAGPAAAAALGALLVAQPDLLPAALAHSPSPTLTQSTMSPQAAHPALAYAAAPLQLMQHHQQHPHQQFHLVYPQQLHASPPPPAFPALSINTGVSPASAAQPFDGADAATPGSAAPPSSAATAMPTAAYHPAFGTVAMPLGGIPMGMSMGVSVLGVDAAGMPVQVQMQMPVQMVQLPVPLDDATTPTAASPYGLGLGLAGMPVNMVGVPVNVVGIDAAGMPVGVVGMPMALDAAGMPVQVQMQMPVGVVGMVPAAADEAQQPQQPADSPRSTAARARHLRGAGHARSLSASGTAAGHARPAVSSPLAAADPSASADPRAADPARPAGLRSRSLSTSAAAADGDPDAARDDHTGAFVLARHVHSPASPDSFGSSPGAISPAVSIASASQSGIPPLSPSAILPPPTSSNNSNPSTSSGNPKPFKCEMCASTFSRNHDLKRHVRIHLGIRPYRCDLCGKSFTRMDALHRHTSVRGCKTITTKSGVLGAGLDDDDDEAMSPTADGPGDDAVPASISLAAAAALKAEKRSSR</sequence>
<dbReference type="SUPFAM" id="SSF57667">
    <property type="entry name" value="beta-beta-alpha zinc fingers"/>
    <property type="match status" value="1"/>
</dbReference>
<feature type="compositionally biased region" description="Low complexity" evidence="5">
    <location>
        <begin position="519"/>
        <end position="534"/>
    </location>
</feature>
<feature type="compositionally biased region" description="Low complexity" evidence="5">
    <location>
        <begin position="27"/>
        <end position="44"/>
    </location>
</feature>
<keyword evidence="1" id="KW-0479">Metal-binding</keyword>
<keyword evidence="8" id="KW-1185">Reference proteome</keyword>
<dbReference type="Gene3D" id="3.30.160.60">
    <property type="entry name" value="Classic Zinc Finger"/>
    <property type="match status" value="2"/>
</dbReference>
<dbReference type="EMBL" id="JADGIZ020000105">
    <property type="protein sequence ID" value="KAL2911496.1"/>
    <property type="molecule type" value="Genomic_DNA"/>
</dbReference>
<reference evidence="7 8" key="1">
    <citation type="submission" date="2023-09" db="EMBL/GenBank/DDBJ databases">
        <title>Pangenome analysis of Batrachochytrium dendrobatidis and related Chytrids.</title>
        <authorList>
            <person name="Yacoub M.N."/>
            <person name="Stajich J.E."/>
            <person name="James T.Y."/>
        </authorList>
    </citation>
    <scope>NUCLEOTIDE SEQUENCE [LARGE SCALE GENOMIC DNA]</scope>
    <source>
        <strain evidence="7 8">JEL0888</strain>
    </source>
</reference>
<gene>
    <name evidence="7" type="ORF">HK105_209027</name>
</gene>
<evidence type="ECO:0000256" key="5">
    <source>
        <dbReference type="SAM" id="MobiDB-lite"/>
    </source>
</evidence>
<comment type="caution">
    <text evidence="7">The sequence shown here is derived from an EMBL/GenBank/DDBJ whole genome shotgun (WGS) entry which is preliminary data.</text>
</comment>
<evidence type="ECO:0000313" key="7">
    <source>
        <dbReference type="EMBL" id="KAL2911496.1"/>
    </source>
</evidence>
<dbReference type="PROSITE" id="PS00028">
    <property type="entry name" value="ZINC_FINGER_C2H2_1"/>
    <property type="match status" value="1"/>
</dbReference>
<evidence type="ECO:0000256" key="3">
    <source>
        <dbReference type="ARBA" id="ARBA00022833"/>
    </source>
</evidence>
<keyword evidence="2 4" id="KW-0863">Zinc-finger</keyword>
<proteinExistence type="predicted"/>
<feature type="compositionally biased region" description="Low complexity" evidence="5">
    <location>
        <begin position="414"/>
        <end position="455"/>
    </location>
</feature>
<dbReference type="Pfam" id="PF00096">
    <property type="entry name" value="zf-C2H2"/>
    <property type="match status" value="2"/>
</dbReference>
<keyword evidence="3" id="KW-0862">Zinc</keyword>
<feature type="region of interest" description="Disordered" evidence="5">
    <location>
        <begin position="213"/>
        <end position="235"/>
    </location>
</feature>
<dbReference type="InterPro" id="IPR013087">
    <property type="entry name" value="Znf_C2H2_type"/>
</dbReference>
<feature type="region of interest" description="Disordered" evidence="5">
    <location>
        <begin position="371"/>
        <end position="463"/>
    </location>
</feature>
<feature type="compositionally biased region" description="Pro residues" evidence="5">
    <location>
        <begin position="507"/>
        <end position="518"/>
    </location>
</feature>